<dbReference type="EMBL" id="JBJJXI010000181">
    <property type="protein sequence ID" value="KAL3383827.1"/>
    <property type="molecule type" value="Genomic_DNA"/>
</dbReference>
<organism evidence="2 3">
    <name type="scientific">Trichogramma kaykai</name>
    <dbReference type="NCBI Taxonomy" id="54128"/>
    <lineage>
        <taxon>Eukaryota</taxon>
        <taxon>Metazoa</taxon>
        <taxon>Ecdysozoa</taxon>
        <taxon>Arthropoda</taxon>
        <taxon>Hexapoda</taxon>
        <taxon>Insecta</taxon>
        <taxon>Pterygota</taxon>
        <taxon>Neoptera</taxon>
        <taxon>Endopterygota</taxon>
        <taxon>Hymenoptera</taxon>
        <taxon>Apocrita</taxon>
        <taxon>Proctotrupomorpha</taxon>
        <taxon>Chalcidoidea</taxon>
        <taxon>Trichogrammatidae</taxon>
        <taxon>Trichogramma</taxon>
    </lineage>
</organism>
<dbReference type="AlphaFoldDB" id="A0ABD2VSV5"/>
<reference evidence="2 3" key="1">
    <citation type="journal article" date="2024" name="bioRxiv">
        <title>A reference genome for Trichogramma kaykai: A tiny desert-dwelling parasitoid wasp with competing sex-ratio distorters.</title>
        <authorList>
            <person name="Culotta J."/>
            <person name="Lindsey A.R."/>
        </authorList>
    </citation>
    <scope>NUCLEOTIDE SEQUENCE [LARGE SCALE GENOMIC DNA]</scope>
    <source>
        <strain evidence="2 3">KSX58</strain>
    </source>
</reference>
<dbReference type="Proteomes" id="UP001627154">
    <property type="component" value="Unassembled WGS sequence"/>
</dbReference>
<comment type="caution">
    <text evidence="2">The sequence shown here is derived from an EMBL/GenBank/DDBJ whole genome shotgun (WGS) entry which is preliminary data.</text>
</comment>
<protein>
    <submittedName>
        <fullName evidence="2">Uncharacterized protein</fullName>
    </submittedName>
</protein>
<accession>A0ABD2VSV5</accession>
<name>A0ABD2VSV5_9HYME</name>
<sequence>MLGSKSTVALLVLAFVASTYGLHFYEEGTPISSDEANRRHLTLSKSNSTFTTTADSHFGVTTTEGYLIHYYKAESVYGEFTVLSGGVGHNSISFDYKNPSGKEDKFLVNMEASADRDKIWPSSPRKMRTIQ</sequence>
<gene>
    <name evidence="2" type="ORF">TKK_020197</name>
</gene>
<evidence type="ECO:0000313" key="2">
    <source>
        <dbReference type="EMBL" id="KAL3383827.1"/>
    </source>
</evidence>
<feature type="chain" id="PRO_5044818936" evidence="1">
    <location>
        <begin position="22"/>
        <end position="131"/>
    </location>
</feature>
<keyword evidence="1" id="KW-0732">Signal</keyword>
<evidence type="ECO:0000256" key="1">
    <source>
        <dbReference type="SAM" id="SignalP"/>
    </source>
</evidence>
<evidence type="ECO:0000313" key="3">
    <source>
        <dbReference type="Proteomes" id="UP001627154"/>
    </source>
</evidence>
<keyword evidence="3" id="KW-1185">Reference proteome</keyword>
<proteinExistence type="predicted"/>
<feature type="signal peptide" evidence="1">
    <location>
        <begin position="1"/>
        <end position="21"/>
    </location>
</feature>